<accession>A0A246KV63</accession>
<dbReference type="AlphaFoldDB" id="A0A246KV63"/>
<dbReference type="RefSeq" id="WP_088476267.1">
    <property type="nucleotide sequence ID" value="NZ_NIXP01000115.1"/>
</dbReference>
<dbReference type="Proteomes" id="UP000197904">
    <property type="component" value="Unassembled WGS sequence"/>
</dbReference>
<feature type="chain" id="PRO_5015075675" evidence="2">
    <location>
        <begin position="31"/>
        <end position="77"/>
    </location>
</feature>
<dbReference type="InterPro" id="IPR008020">
    <property type="entry name" value="G8P"/>
</dbReference>
<dbReference type="SUPFAM" id="SSF57987">
    <property type="entry name" value="Inovirus (filamentous phage) major coat protein"/>
    <property type="match status" value="1"/>
</dbReference>
<gene>
    <name evidence="3" type="ORF">CEE55_17150</name>
    <name evidence="4" type="ORF">CEE55_17210</name>
</gene>
<feature type="transmembrane region" description="Helical" evidence="1">
    <location>
        <begin position="46"/>
        <end position="67"/>
    </location>
</feature>
<keyword evidence="1" id="KW-1133">Transmembrane helix</keyword>
<keyword evidence="4" id="KW-0808">Transferase</keyword>
<dbReference type="EMBL" id="NIXP01000115">
    <property type="protein sequence ID" value="OWR29686.1"/>
    <property type="molecule type" value="Genomic_DNA"/>
</dbReference>
<reference evidence="4 5" key="1">
    <citation type="submission" date="2017-06" db="EMBL/GenBank/DDBJ databases">
        <authorList>
            <person name="Kim H.J."/>
            <person name="Triplett B.A."/>
        </authorList>
    </citation>
    <scope>NUCLEOTIDE SEQUENCE [LARGE SCALE GENOMIC DNA]</scope>
    <source>
        <strain evidence="4 5">S18795</strain>
    </source>
</reference>
<feature type="signal peptide" evidence="2">
    <location>
        <begin position="1"/>
        <end position="30"/>
    </location>
</feature>
<evidence type="ECO:0000256" key="1">
    <source>
        <dbReference type="SAM" id="Phobius"/>
    </source>
</evidence>
<keyword evidence="4" id="KW-0489">Methyltransferase</keyword>
<keyword evidence="1" id="KW-0472">Membrane</keyword>
<evidence type="ECO:0000256" key="2">
    <source>
        <dbReference type="SAM" id="SignalP"/>
    </source>
</evidence>
<evidence type="ECO:0000313" key="5">
    <source>
        <dbReference type="Proteomes" id="UP000197904"/>
    </source>
</evidence>
<protein>
    <submittedName>
        <fullName evidence="4">Methyltransferase</fullName>
    </submittedName>
</protein>
<dbReference type="EMBL" id="NIXP01000115">
    <property type="protein sequence ID" value="OWR29674.1"/>
    <property type="molecule type" value="Genomic_DNA"/>
</dbReference>
<comment type="caution">
    <text evidence="4">The sequence shown here is derived from an EMBL/GenBank/DDBJ whole genome shotgun (WGS) entry which is preliminary data.</text>
</comment>
<sequence>MHKMFNALKGKGAALAAVGTAALASAPAFASGGSGGVDVGNVVTAIQGAAAPIAAIGGAVLTVLVGIKVYKWVRRAM</sequence>
<organism evidence="4 5">
    <name type="scientific">Stenotrophomonas pavanii</name>
    <dbReference type="NCBI Taxonomy" id="487698"/>
    <lineage>
        <taxon>Bacteria</taxon>
        <taxon>Pseudomonadati</taxon>
        <taxon>Pseudomonadota</taxon>
        <taxon>Gammaproteobacteria</taxon>
        <taxon>Lysobacterales</taxon>
        <taxon>Lysobacteraceae</taxon>
        <taxon>Stenotrophomonas</taxon>
    </lineage>
</organism>
<keyword evidence="2" id="KW-0732">Signal</keyword>
<dbReference type="GO" id="GO:0032259">
    <property type="term" value="P:methylation"/>
    <property type="evidence" value="ECO:0007669"/>
    <property type="project" value="UniProtKB-KW"/>
</dbReference>
<proteinExistence type="predicted"/>
<evidence type="ECO:0000313" key="3">
    <source>
        <dbReference type="EMBL" id="OWR29674.1"/>
    </source>
</evidence>
<name>A0A246KV63_9GAMM</name>
<keyword evidence="1" id="KW-0812">Transmembrane</keyword>
<dbReference type="GO" id="GO:0008168">
    <property type="term" value="F:methyltransferase activity"/>
    <property type="evidence" value="ECO:0007669"/>
    <property type="project" value="UniProtKB-KW"/>
</dbReference>
<evidence type="ECO:0000313" key="4">
    <source>
        <dbReference type="EMBL" id="OWR29686.1"/>
    </source>
</evidence>
<dbReference type="Pfam" id="PF05356">
    <property type="entry name" value="Phage_Coat_B"/>
    <property type="match status" value="1"/>
</dbReference>